<dbReference type="EMBL" id="JAXIOK010000016">
    <property type="protein sequence ID" value="KAK4751857.1"/>
    <property type="molecule type" value="Genomic_DNA"/>
</dbReference>
<evidence type="ECO:0000259" key="5">
    <source>
        <dbReference type="Pfam" id="PF13178"/>
    </source>
</evidence>
<feature type="compositionally biased region" description="Low complexity" evidence="4">
    <location>
        <begin position="79"/>
        <end position="101"/>
    </location>
</feature>
<name>A0AAN7JQI4_9MYRT</name>
<feature type="compositionally biased region" description="Pro residues" evidence="4">
    <location>
        <begin position="102"/>
        <end position="113"/>
    </location>
</feature>
<comment type="similarity">
    <text evidence="2">Belongs to the IQD family.</text>
</comment>
<sequence length="520" mass="57858">MGKKGSWFAAIKKVFVSHSKDKPTNIAETKGHGRLRKGGRKPFIPLFREPSSIEKILGDAEREHGILFRPPSNSPPRTPSFVPTPASAPPRDSSPRPASPVELPPKPPSPRAPSPRIVSPPSRVVIHHREISYRPDPSLRTQHASATKIQAAFRGYMARRSFRALRGLVRLQGVVRGQNVRRQTMNAMKCMQLLVRVQSQVQSRRIQMLESQVRQQAQHREVESNFGKMSIASEAGNREDWDYSLLTKEEVEARLRRKVDAVIKRQRATAYAYSHKLWQSTPRSAQSQLMNIHSAGYPWWWNWFEKQIPRPSTPETLLQTPQRPRSQLKPSPRTPTRSANNGFGLHTVNPSASPISTRSSIPISPSKVMHTPPSKRVLPSFSVGPSTSNKYTRVRASEIESHLGMNDDDSLASCPPFSVPTYMAPTLSAKAKARANSNPKDRVPGTPTGETAHRRSSFPLPQGVGSFNWNKARVPSNSGLQRGKGFDKHQTPDSTGNLSADSTASLPVGAIVRKPFNRFV</sequence>
<comment type="caution">
    <text evidence="6">The sequence shown here is derived from an EMBL/GenBank/DDBJ whole genome shotgun (WGS) entry which is preliminary data.</text>
</comment>
<evidence type="ECO:0000256" key="2">
    <source>
        <dbReference type="ARBA" id="ARBA00024341"/>
    </source>
</evidence>
<reference evidence="6 7" key="1">
    <citation type="journal article" date="2023" name="Hortic Res">
        <title>Pangenome of water caltrop reveals structural variations and asymmetric subgenome divergence after allopolyploidization.</title>
        <authorList>
            <person name="Zhang X."/>
            <person name="Chen Y."/>
            <person name="Wang L."/>
            <person name="Yuan Y."/>
            <person name="Fang M."/>
            <person name="Shi L."/>
            <person name="Lu R."/>
            <person name="Comes H.P."/>
            <person name="Ma Y."/>
            <person name="Chen Y."/>
            <person name="Huang G."/>
            <person name="Zhou Y."/>
            <person name="Zheng Z."/>
            <person name="Qiu Y."/>
        </authorList>
    </citation>
    <scope>NUCLEOTIDE SEQUENCE [LARGE SCALE GENOMIC DNA]</scope>
    <source>
        <tissue evidence="6">Roots</tissue>
    </source>
</reference>
<evidence type="ECO:0000256" key="3">
    <source>
        <dbReference type="ARBA" id="ARBA00024378"/>
    </source>
</evidence>
<dbReference type="PROSITE" id="PS50096">
    <property type="entry name" value="IQ"/>
    <property type="match status" value="2"/>
</dbReference>
<dbReference type="AlphaFoldDB" id="A0AAN7JQI4"/>
<feature type="region of interest" description="Disordered" evidence="4">
    <location>
        <begin position="20"/>
        <end position="45"/>
    </location>
</feature>
<keyword evidence="1" id="KW-0112">Calmodulin-binding</keyword>
<protein>
    <recommendedName>
        <fullName evidence="5">DUF4005 domain-containing protein</fullName>
    </recommendedName>
</protein>
<evidence type="ECO:0000313" key="7">
    <source>
        <dbReference type="Proteomes" id="UP001345219"/>
    </source>
</evidence>
<dbReference type="Gene3D" id="1.20.5.190">
    <property type="match status" value="1"/>
</dbReference>
<comment type="subunit">
    <text evidence="3">Binds to multiple calmodulin (CaM) in the presence of Ca(2+) and CaM-like proteins.</text>
</comment>
<dbReference type="Proteomes" id="UP001345219">
    <property type="component" value="Chromosome 16"/>
</dbReference>
<keyword evidence="7" id="KW-1185">Reference proteome</keyword>
<feature type="compositionally biased region" description="Low complexity" evidence="4">
    <location>
        <begin position="350"/>
        <end position="366"/>
    </location>
</feature>
<gene>
    <name evidence="6" type="ORF">SAY87_020655</name>
</gene>
<feature type="region of interest" description="Disordered" evidence="4">
    <location>
        <begin position="58"/>
        <end position="120"/>
    </location>
</feature>
<dbReference type="Pfam" id="PF13178">
    <property type="entry name" value="DUF4005"/>
    <property type="match status" value="1"/>
</dbReference>
<feature type="domain" description="DUF4005" evidence="5">
    <location>
        <begin position="407"/>
        <end position="463"/>
    </location>
</feature>
<accession>A0AAN7JQI4</accession>
<evidence type="ECO:0000256" key="4">
    <source>
        <dbReference type="SAM" id="MobiDB-lite"/>
    </source>
</evidence>
<feature type="compositionally biased region" description="Polar residues" evidence="4">
    <location>
        <begin position="313"/>
        <end position="341"/>
    </location>
</feature>
<dbReference type="PANTHER" id="PTHR32295:SF113">
    <property type="entry name" value="PROTEIN IQ-DOMAIN 14"/>
    <property type="match status" value="1"/>
</dbReference>
<dbReference type="GO" id="GO:0005516">
    <property type="term" value="F:calmodulin binding"/>
    <property type="evidence" value="ECO:0007669"/>
    <property type="project" value="UniProtKB-KW"/>
</dbReference>
<evidence type="ECO:0000313" key="6">
    <source>
        <dbReference type="EMBL" id="KAK4751857.1"/>
    </source>
</evidence>
<feature type="compositionally biased region" description="Polar residues" evidence="4">
    <location>
        <begin position="465"/>
        <end position="480"/>
    </location>
</feature>
<dbReference type="InterPro" id="IPR000048">
    <property type="entry name" value="IQ_motif_EF-hand-BS"/>
</dbReference>
<organism evidence="6 7">
    <name type="scientific">Trapa incisa</name>
    <dbReference type="NCBI Taxonomy" id="236973"/>
    <lineage>
        <taxon>Eukaryota</taxon>
        <taxon>Viridiplantae</taxon>
        <taxon>Streptophyta</taxon>
        <taxon>Embryophyta</taxon>
        <taxon>Tracheophyta</taxon>
        <taxon>Spermatophyta</taxon>
        <taxon>Magnoliopsida</taxon>
        <taxon>eudicotyledons</taxon>
        <taxon>Gunneridae</taxon>
        <taxon>Pentapetalae</taxon>
        <taxon>rosids</taxon>
        <taxon>malvids</taxon>
        <taxon>Myrtales</taxon>
        <taxon>Lythraceae</taxon>
        <taxon>Trapa</taxon>
    </lineage>
</organism>
<feature type="compositionally biased region" description="Polar residues" evidence="4">
    <location>
        <begin position="492"/>
        <end position="502"/>
    </location>
</feature>
<evidence type="ECO:0000256" key="1">
    <source>
        <dbReference type="ARBA" id="ARBA00022860"/>
    </source>
</evidence>
<feature type="region of interest" description="Disordered" evidence="4">
    <location>
        <begin position="312"/>
        <end position="389"/>
    </location>
</feature>
<dbReference type="InterPro" id="IPR025064">
    <property type="entry name" value="DUF4005"/>
</dbReference>
<feature type="region of interest" description="Disordered" evidence="4">
    <location>
        <begin position="432"/>
        <end position="502"/>
    </location>
</feature>
<proteinExistence type="inferred from homology"/>
<dbReference type="SMART" id="SM00015">
    <property type="entry name" value="IQ"/>
    <property type="match status" value="1"/>
</dbReference>
<dbReference type="CDD" id="cd23767">
    <property type="entry name" value="IQCD"/>
    <property type="match status" value="1"/>
</dbReference>
<dbReference type="Pfam" id="PF00612">
    <property type="entry name" value="IQ"/>
    <property type="match status" value="1"/>
</dbReference>
<dbReference type="PANTHER" id="PTHR32295">
    <property type="entry name" value="IQ-DOMAIN 5-RELATED"/>
    <property type="match status" value="1"/>
</dbReference>